<dbReference type="Proteomes" id="UP001066276">
    <property type="component" value="Chromosome 3_2"/>
</dbReference>
<comment type="caution">
    <text evidence="2">The sequence shown here is derived from an EMBL/GenBank/DDBJ whole genome shotgun (WGS) entry which is preliminary data.</text>
</comment>
<sequence>MEAQRQLAGNEQWRTERTRGQRRTQRLLQCSIYKWKTPQSPVYDLWKRKMKTVHSRELLYTRRIGATRNHHSVWGKAASS</sequence>
<dbReference type="EMBL" id="JANPWB010000006">
    <property type="protein sequence ID" value="KAJ1180752.1"/>
    <property type="molecule type" value="Genomic_DNA"/>
</dbReference>
<evidence type="ECO:0000256" key="1">
    <source>
        <dbReference type="SAM" id="MobiDB-lite"/>
    </source>
</evidence>
<name>A0AAV7TYW8_PLEWA</name>
<proteinExistence type="predicted"/>
<reference evidence="2" key="1">
    <citation type="journal article" date="2022" name="bioRxiv">
        <title>Sequencing and chromosome-scale assembly of the giantPleurodeles waltlgenome.</title>
        <authorList>
            <person name="Brown T."/>
            <person name="Elewa A."/>
            <person name="Iarovenko S."/>
            <person name="Subramanian E."/>
            <person name="Araus A.J."/>
            <person name="Petzold A."/>
            <person name="Susuki M."/>
            <person name="Suzuki K.-i.T."/>
            <person name="Hayashi T."/>
            <person name="Toyoda A."/>
            <person name="Oliveira C."/>
            <person name="Osipova E."/>
            <person name="Leigh N.D."/>
            <person name="Simon A."/>
            <person name="Yun M.H."/>
        </authorList>
    </citation>
    <scope>NUCLEOTIDE SEQUENCE</scope>
    <source>
        <strain evidence="2">20211129_DDA</strain>
        <tissue evidence="2">Liver</tissue>
    </source>
</reference>
<accession>A0AAV7TYW8</accession>
<organism evidence="2 3">
    <name type="scientific">Pleurodeles waltl</name>
    <name type="common">Iberian ribbed newt</name>
    <dbReference type="NCBI Taxonomy" id="8319"/>
    <lineage>
        <taxon>Eukaryota</taxon>
        <taxon>Metazoa</taxon>
        <taxon>Chordata</taxon>
        <taxon>Craniata</taxon>
        <taxon>Vertebrata</taxon>
        <taxon>Euteleostomi</taxon>
        <taxon>Amphibia</taxon>
        <taxon>Batrachia</taxon>
        <taxon>Caudata</taxon>
        <taxon>Salamandroidea</taxon>
        <taxon>Salamandridae</taxon>
        <taxon>Pleurodelinae</taxon>
        <taxon>Pleurodeles</taxon>
    </lineage>
</organism>
<gene>
    <name evidence="2" type="ORF">NDU88_005969</name>
</gene>
<keyword evidence="3" id="KW-1185">Reference proteome</keyword>
<protein>
    <submittedName>
        <fullName evidence="2">Uncharacterized protein</fullName>
    </submittedName>
</protein>
<dbReference type="AlphaFoldDB" id="A0AAV7TYW8"/>
<feature type="region of interest" description="Disordered" evidence="1">
    <location>
        <begin position="1"/>
        <end position="20"/>
    </location>
</feature>
<evidence type="ECO:0000313" key="2">
    <source>
        <dbReference type="EMBL" id="KAJ1180752.1"/>
    </source>
</evidence>
<evidence type="ECO:0000313" key="3">
    <source>
        <dbReference type="Proteomes" id="UP001066276"/>
    </source>
</evidence>